<accession>A0A4Y9Z1Q6</accession>
<feature type="region of interest" description="Disordered" evidence="1">
    <location>
        <begin position="178"/>
        <end position="202"/>
    </location>
</feature>
<comment type="caution">
    <text evidence="2">The sequence shown here is derived from an EMBL/GenBank/DDBJ whole genome shotgun (WGS) entry which is preliminary data.</text>
</comment>
<evidence type="ECO:0000313" key="2">
    <source>
        <dbReference type="EMBL" id="TFY67319.1"/>
    </source>
</evidence>
<evidence type="ECO:0000256" key="1">
    <source>
        <dbReference type="SAM" id="MobiDB-lite"/>
    </source>
</evidence>
<feature type="region of interest" description="Disordered" evidence="1">
    <location>
        <begin position="65"/>
        <end position="95"/>
    </location>
</feature>
<dbReference type="Proteomes" id="UP000298390">
    <property type="component" value="Unassembled WGS sequence"/>
</dbReference>
<dbReference type="EMBL" id="SEKV01000057">
    <property type="protein sequence ID" value="TFY67319.1"/>
    <property type="molecule type" value="Genomic_DNA"/>
</dbReference>
<feature type="region of interest" description="Disordered" evidence="1">
    <location>
        <begin position="134"/>
        <end position="161"/>
    </location>
</feature>
<protein>
    <submittedName>
        <fullName evidence="2">Uncharacterized protein</fullName>
    </submittedName>
</protein>
<feature type="region of interest" description="Disordered" evidence="1">
    <location>
        <begin position="1"/>
        <end position="26"/>
    </location>
</feature>
<evidence type="ECO:0000313" key="3">
    <source>
        <dbReference type="Proteomes" id="UP000298390"/>
    </source>
</evidence>
<feature type="region of interest" description="Disordered" evidence="1">
    <location>
        <begin position="246"/>
        <end position="281"/>
    </location>
</feature>
<proteinExistence type="predicted"/>
<feature type="compositionally biased region" description="Low complexity" evidence="1">
    <location>
        <begin position="178"/>
        <end position="194"/>
    </location>
</feature>
<feature type="compositionally biased region" description="Polar residues" evidence="1">
    <location>
        <begin position="246"/>
        <end position="261"/>
    </location>
</feature>
<organism evidence="2 3">
    <name type="scientific">Rhodofomes roseus</name>
    <dbReference type="NCBI Taxonomy" id="34475"/>
    <lineage>
        <taxon>Eukaryota</taxon>
        <taxon>Fungi</taxon>
        <taxon>Dikarya</taxon>
        <taxon>Basidiomycota</taxon>
        <taxon>Agaricomycotina</taxon>
        <taxon>Agaricomycetes</taxon>
        <taxon>Polyporales</taxon>
        <taxon>Rhodofomes</taxon>
    </lineage>
</organism>
<reference evidence="2 3" key="1">
    <citation type="submission" date="2019-01" db="EMBL/GenBank/DDBJ databases">
        <title>Genome sequencing of the rare red list fungi Fomitopsis rosea.</title>
        <authorList>
            <person name="Buettner E."/>
            <person name="Kellner H."/>
        </authorList>
    </citation>
    <scope>NUCLEOTIDE SEQUENCE [LARGE SCALE GENOMIC DNA]</scope>
    <source>
        <strain evidence="2 3">DSM 105464</strain>
    </source>
</reference>
<sequence>MAPTDTNTPLLSNTKRPLQRNSSKLGRSLSYISSALSLGSHVGGNMSSTPKRTNTKLTPFERFMQLGRRNTDGPVQFPPSHWTERADTAPPAGASADGLAATQGNIATDAPLVRSGSPETILIDREDLFPATAEPEQIAEAPDASEVEGPGGQADSEPAPEPSYLARKIQAMLATLPTPSQTQTPTTESPSASEQDPAHAPKLPLPAWIADSRLVSYMTSPQVMNGSAAKGRPSVWDMLDRLKSTSLSKSGPAASPSTDRSNALADGVASAPQDGRRADDDEHASVMLYAPLVPDDYSEVEIARSEVISMFDDQTTIHEHEPETKEEATLRERLASMWPSDGMRIGGHRLPAEQPRERRIWVPSNDKISLELRWWGYLPPPVLNILDNKRIESTKRAALLTTALKWLMDHIPMAAVPLQVRPAMPLLKRIIPYMGYIGAFVAWSWDAIRAFDKGNGVTLTATWLLTFALIPGSWEDDMFPEVAPAHIPSAHPAGTSSAAANS</sequence>
<name>A0A4Y9Z1Q6_9APHY</name>
<dbReference type="AlphaFoldDB" id="A0A4Y9Z1Q6"/>
<dbReference type="STRING" id="34475.A0A4Y9Z1Q6"/>
<gene>
    <name evidence="2" type="ORF">EVJ58_g1697</name>
</gene>